<comment type="caution">
    <text evidence="2">The sequence shown here is derived from an EMBL/GenBank/DDBJ whole genome shotgun (WGS) entry which is preliminary data.</text>
</comment>
<organism evidence="2 3">
    <name type="scientific">Kribbella aluminosa</name>
    <dbReference type="NCBI Taxonomy" id="416017"/>
    <lineage>
        <taxon>Bacteria</taxon>
        <taxon>Bacillati</taxon>
        <taxon>Actinomycetota</taxon>
        <taxon>Actinomycetes</taxon>
        <taxon>Propionibacteriales</taxon>
        <taxon>Kribbellaceae</taxon>
        <taxon>Kribbella</taxon>
    </lineage>
</organism>
<proteinExistence type="predicted"/>
<protein>
    <submittedName>
        <fullName evidence="2">Uncharacterized protein</fullName>
    </submittedName>
</protein>
<name>A0ABS4USK0_9ACTN</name>
<feature type="region of interest" description="Disordered" evidence="1">
    <location>
        <begin position="30"/>
        <end position="52"/>
    </location>
</feature>
<evidence type="ECO:0000313" key="2">
    <source>
        <dbReference type="EMBL" id="MBP2354621.1"/>
    </source>
</evidence>
<gene>
    <name evidence="2" type="ORF">JOF29_005731</name>
</gene>
<evidence type="ECO:0000256" key="1">
    <source>
        <dbReference type="SAM" id="MobiDB-lite"/>
    </source>
</evidence>
<keyword evidence="3" id="KW-1185">Reference proteome</keyword>
<reference evidence="2 3" key="1">
    <citation type="submission" date="2021-03" db="EMBL/GenBank/DDBJ databases">
        <title>Sequencing the genomes of 1000 actinobacteria strains.</title>
        <authorList>
            <person name="Klenk H.-P."/>
        </authorList>
    </citation>
    <scope>NUCLEOTIDE SEQUENCE [LARGE SCALE GENOMIC DNA]</scope>
    <source>
        <strain evidence="2 3">DSM 18824</strain>
    </source>
</reference>
<accession>A0ABS4USK0</accession>
<dbReference type="RefSeq" id="WP_209700305.1">
    <property type="nucleotide sequence ID" value="NZ_BAAAVU010000031.1"/>
</dbReference>
<sequence length="52" mass="5720">MTDQVNAPLEIHSLWQLVLALRSFWATTESYGNEPASGSKQCWTTTPLTAAP</sequence>
<evidence type="ECO:0000313" key="3">
    <source>
        <dbReference type="Proteomes" id="UP000755585"/>
    </source>
</evidence>
<dbReference type="EMBL" id="JAGINT010000002">
    <property type="protein sequence ID" value="MBP2354621.1"/>
    <property type="molecule type" value="Genomic_DNA"/>
</dbReference>
<dbReference type="Proteomes" id="UP000755585">
    <property type="component" value="Unassembled WGS sequence"/>
</dbReference>